<evidence type="ECO:0000313" key="1">
    <source>
        <dbReference type="EnsemblPlants" id="Zm00001eb123990_P001"/>
    </source>
</evidence>
<organism evidence="1 2">
    <name type="scientific">Zea mays</name>
    <name type="common">Maize</name>
    <dbReference type="NCBI Taxonomy" id="4577"/>
    <lineage>
        <taxon>Eukaryota</taxon>
        <taxon>Viridiplantae</taxon>
        <taxon>Streptophyta</taxon>
        <taxon>Embryophyta</taxon>
        <taxon>Tracheophyta</taxon>
        <taxon>Spermatophyta</taxon>
        <taxon>Magnoliopsida</taxon>
        <taxon>Liliopsida</taxon>
        <taxon>Poales</taxon>
        <taxon>Poaceae</taxon>
        <taxon>PACMAD clade</taxon>
        <taxon>Panicoideae</taxon>
        <taxon>Andropogonodae</taxon>
        <taxon>Andropogoneae</taxon>
        <taxon>Tripsacinae</taxon>
        <taxon>Zea</taxon>
    </lineage>
</organism>
<dbReference type="InParanoid" id="A0A804MZU5"/>
<protein>
    <submittedName>
        <fullName evidence="1">Uncharacterized protein</fullName>
    </submittedName>
</protein>
<name>A0A804MZU5_MAIZE</name>
<accession>A0A804MZU5</accession>
<dbReference type="AlphaFoldDB" id="A0A804MZU5"/>
<dbReference type="Gramene" id="Zm00001eb123990_T001">
    <property type="protein sequence ID" value="Zm00001eb123990_P001"/>
    <property type="gene ID" value="Zm00001eb123990"/>
</dbReference>
<reference evidence="1" key="2">
    <citation type="submission" date="2019-07" db="EMBL/GenBank/DDBJ databases">
        <authorList>
            <person name="Seetharam A."/>
            <person name="Woodhouse M."/>
            <person name="Cannon E."/>
        </authorList>
    </citation>
    <scope>NUCLEOTIDE SEQUENCE [LARGE SCALE GENOMIC DNA]</scope>
    <source>
        <strain evidence="1">cv. B73</strain>
    </source>
</reference>
<dbReference type="PANTHER" id="PTHR33735">
    <property type="entry name" value="EXPRESSED PROTEIN"/>
    <property type="match status" value="1"/>
</dbReference>
<keyword evidence="2" id="KW-1185">Reference proteome</keyword>
<proteinExistence type="predicted"/>
<evidence type="ECO:0000313" key="2">
    <source>
        <dbReference type="Proteomes" id="UP000007305"/>
    </source>
</evidence>
<sequence length="347" mass="37349">MPEKTCVLDARQVFDGRVQMVLGGVVYTVVPFYKRVLMVEGERLANVQTAVEVVEHVAEVTEKLVADAASSLPENGSLHKVVVEVECVAEAVDKDAHKVEAVIDKGCPIAYLAAIQIYGKQWLSLLSQHKEKAWFSSSVKSRLQYLGPQPGILVLDDEHVKGVHLDPLAGPVDAFCLLVLDPEKNVRRASTLPRALASGPRPRDISAARLAQPRARRRSSIRASIIALPAPTPAATSIATPVLGAPLHACCDIRLVIIPTLHAHSPAPANQPAMPPPTRRVSIGPTATGPHPINLDLYFLCDRLADLFASSSATTTMHDSSTTISSYFSGGSSPPLHQWVWMTLEAA</sequence>
<dbReference type="EnsemblPlants" id="Zm00001eb123990_T001">
    <property type="protein sequence ID" value="Zm00001eb123990_P001"/>
    <property type="gene ID" value="Zm00001eb123990"/>
</dbReference>
<reference evidence="1" key="3">
    <citation type="submission" date="2021-05" db="UniProtKB">
        <authorList>
            <consortium name="EnsemblPlants"/>
        </authorList>
    </citation>
    <scope>IDENTIFICATION</scope>
    <source>
        <strain evidence="1">cv. B73</strain>
    </source>
</reference>
<reference evidence="2" key="1">
    <citation type="submission" date="2015-12" db="EMBL/GenBank/DDBJ databases">
        <title>Update maize B73 reference genome by single molecule sequencing technologies.</title>
        <authorList>
            <consortium name="Maize Genome Sequencing Project"/>
            <person name="Ware D."/>
        </authorList>
    </citation>
    <scope>NUCLEOTIDE SEQUENCE [LARGE SCALE GENOMIC DNA]</scope>
    <source>
        <strain evidence="2">cv. B73</strain>
    </source>
</reference>
<dbReference type="Proteomes" id="UP000007305">
    <property type="component" value="Chromosome 3"/>
</dbReference>
<dbReference type="PANTHER" id="PTHR33735:SF2">
    <property type="entry name" value="OS09G0468900 PROTEIN"/>
    <property type="match status" value="1"/>
</dbReference>